<name>A0A819ZJ49_9BILA</name>
<feature type="compositionally biased region" description="Basic and acidic residues" evidence="1">
    <location>
        <begin position="25"/>
        <end position="36"/>
    </location>
</feature>
<dbReference type="PANTHER" id="PTHR28651">
    <property type="entry name" value="TRANSMEMBRANE PROTEIN 232"/>
    <property type="match status" value="1"/>
</dbReference>
<reference evidence="2" key="1">
    <citation type="submission" date="2021-02" db="EMBL/GenBank/DDBJ databases">
        <authorList>
            <person name="Nowell W R."/>
        </authorList>
    </citation>
    <scope>NUCLEOTIDE SEQUENCE</scope>
</reference>
<dbReference type="EMBL" id="CAJOBB010006966">
    <property type="protein sequence ID" value="CAF4174819.1"/>
    <property type="molecule type" value="Genomic_DNA"/>
</dbReference>
<dbReference type="AlphaFoldDB" id="A0A819ZJ49"/>
<dbReference type="InterPro" id="IPR031747">
    <property type="entry name" value="TMEM232"/>
</dbReference>
<sequence>MPVQKISFTHRFGIISSSYKQKIEKDIEQKSQESDRSSSTNSSNHTKKHLLLEVTEEFVRDYNKASASERIKQNEVIYRMLQRLKRKATQLQMHTERSMQLQMTWAELCLLSQCKSSYQEECLTTLYRALIYSPLNMTQIPTLFFLSETILYWIKNDAILEPFL</sequence>
<proteinExistence type="predicted"/>
<gene>
    <name evidence="2" type="ORF">KXQ929_LOCUS38605</name>
</gene>
<accession>A0A819ZJ49</accession>
<evidence type="ECO:0000256" key="1">
    <source>
        <dbReference type="SAM" id="MobiDB-lite"/>
    </source>
</evidence>
<feature type="region of interest" description="Disordered" evidence="1">
    <location>
        <begin position="25"/>
        <end position="46"/>
    </location>
</feature>
<protein>
    <submittedName>
        <fullName evidence="2">Uncharacterized protein</fullName>
    </submittedName>
</protein>
<dbReference type="PANTHER" id="PTHR28651:SF1">
    <property type="entry name" value="TRANSMEMBRANE PROTEIN 232"/>
    <property type="match status" value="1"/>
</dbReference>
<evidence type="ECO:0000313" key="2">
    <source>
        <dbReference type="EMBL" id="CAF4174819.1"/>
    </source>
</evidence>
<dbReference type="Proteomes" id="UP000663868">
    <property type="component" value="Unassembled WGS sequence"/>
</dbReference>
<evidence type="ECO:0000313" key="3">
    <source>
        <dbReference type="Proteomes" id="UP000663868"/>
    </source>
</evidence>
<feature type="non-terminal residue" evidence="2">
    <location>
        <position position="164"/>
    </location>
</feature>
<organism evidence="2 3">
    <name type="scientific">Adineta steineri</name>
    <dbReference type="NCBI Taxonomy" id="433720"/>
    <lineage>
        <taxon>Eukaryota</taxon>
        <taxon>Metazoa</taxon>
        <taxon>Spiralia</taxon>
        <taxon>Gnathifera</taxon>
        <taxon>Rotifera</taxon>
        <taxon>Eurotatoria</taxon>
        <taxon>Bdelloidea</taxon>
        <taxon>Adinetida</taxon>
        <taxon>Adinetidae</taxon>
        <taxon>Adineta</taxon>
    </lineage>
</organism>
<comment type="caution">
    <text evidence="2">The sequence shown here is derived from an EMBL/GenBank/DDBJ whole genome shotgun (WGS) entry which is preliminary data.</text>
</comment>
<dbReference type="Pfam" id="PF15877">
    <property type="entry name" value="TMEM232"/>
    <property type="match status" value="1"/>
</dbReference>